<sequence>MTSRPTGPRLLLVGGATPLPSSVDIVGTALAQARARGIRTHLTGRPEHLDRTPGVTALADEVFAVDPDDVAATLAWARDHRARGEGYDLVLGLRDPVQDTVAACAELFGAPGNPPAVMRRTRVKDLCRAALAAAGLPQPAVRLCAGRADALAFLADTAGPWVVKPRAGMGSTGVRKVTGPADLDPALAGLPDGEPFLLEEYVTGDEYSVEGVLLSDGPRFLAVTAKEKLPPPHFVEVGHVVPAALPAGADEEITREAGRALRALGLRTGVFHVELWRTAHGVVLGEVHVRPGGDWLHQLVASSRPGLELFGMLYDDVLGRPVAPVPPATRAAAVRFLAPPPGRLERITGWDEAAAHPAVLSARLTVSPGDTLRPVRDSGSRAGHLAVGAATPEAARALARELAASVTFEVTD</sequence>
<dbReference type="RefSeq" id="WP_359278386.1">
    <property type="nucleotide sequence ID" value="NZ_JBEZNA010000134.1"/>
</dbReference>
<dbReference type="Proteomes" id="UP001551584">
    <property type="component" value="Unassembled WGS sequence"/>
</dbReference>
<gene>
    <name evidence="6" type="ORF">AB0D95_30815</name>
</gene>
<name>A0ABV3EZJ8_9ACTN</name>
<feature type="domain" description="ATP-grasp" evidence="5">
    <location>
        <begin position="128"/>
        <end position="318"/>
    </location>
</feature>
<evidence type="ECO:0000256" key="2">
    <source>
        <dbReference type="ARBA" id="ARBA00022741"/>
    </source>
</evidence>
<dbReference type="Pfam" id="PF18603">
    <property type="entry name" value="LAL_C2"/>
    <property type="match status" value="1"/>
</dbReference>
<organism evidence="6 7">
    <name type="scientific">Streptomyces chilikensis</name>
    <dbReference type="NCBI Taxonomy" id="1194079"/>
    <lineage>
        <taxon>Bacteria</taxon>
        <taxon>Bacillati</taxon>
        <taxon>Actinomycetota</taxon>
        <taxon>Actinomycetes</taxon>
        <taxon>Kitasatosporales</taxon>
        <taxon>Streptomycetaceae</taxon>
        <taxon>Streptomyces</taxon>
    </lineage>
</organism>
<keyword evidence="2 4" id="KW-0547">Nucleotide-binding</keyword>
<keyword evidence="7" id="KW-1185">Reference proteome</keyword>
<evidence type="ECO:0000256" key="4">
    <source>
        <dbReference type="PROSITE-ProRule" id="PRU00409"/>
    </source>
</evidence>
<dbReference type="Pfam" id="PF13535">
    <property type="entry name" value="ATP-grasp_4"/>
    <property type="match status" value="1"/>
</dbReference>
<evidence type="ECO:0000256" key="3">
    <source>
        <dbReference type="ARBA" id="ARBA00022840"/>
    </source>
</evidence>
<evidence type="ECO:0000313" key="6">
    <source>
        <dbReference type="EMBL" id="MEU9581605.1"/>
    </source>
</evidence>
<protein>
    <submittedName>
        <fullName evidence="6">ATP-grasp domain-containing protein</fullName>
    </submittedName>
</protein>
<dbReference type="InterPro" id="IPR052032">
    <property type="entry name" value="ATP-dep_AA_Ligase"/>
</dbReference>
<keyword evidence="3 4" id="KW-0067">ATP-binding</keyword>
<feature type="non-terminal residue" evidence="6">
    <location>
        <position position="412"/>
    </location>
</feature>
<dbReference type="PANTHER" id="PTHR43585:SF2">
    <property type="entry name" value="ATP-GRASP ENZYME FSQD"/>
    <property type="match status" value="1"/>
</dbReference>
<comment type="caution">
    <text evidence="6">The sequence shown here is derived from an EMBL/GenBank/DDBJ whole genome shotgun (WGS) entry which is preliminary data.</text>
</comment>
<dbReference type="Gene3D" id="3.30.470.20">
    <property type="entry name" value="ATP-grasp fold, B domain"/>
    <property type="match status" value="1"/>
</dbReference>
<dbReference type="PROSITE" id="PS50975">
    <property type="entry name" value="ATP_GRASP"/>
    <property type="match status" value="1"/>
</dbReference>
<dbReference type="SUPFAM" id="SSF56059">
    <property type="entry name" value="Glutathione synthetase ATP-binding domain-like"/>
    <property type="match status" value="1"/>
</dbReference>
<evidence type="ECO:0000259" key="5">
    <source>
        <dbReference type="PROSITE" id="PS50975"/>
    </source>
</evidence>
<dbReference type="InterPro" id="IPR040570">
    <property type="entry name" value="LAL_C2"/>
</dbReference>
<evidence type="ECO:0000256" key="1">
    <source>
        <dbReference type="ARBA" id="ARBA00022598"/>
    </source>
</evidence>
<dbReference type="EMBL" id="JBEZNA010000134">
    <property type="protein sequence ID" value="MEU9581605.1"/>
    <property type="molecule type" value="Genomic_DNA"/>
</dbReference>
<reference evidence="6 7" key="1">
    <citation type="submission" date="2024-06" db="EMBL/GenBank/DDBJ databases">
        <title>The Natural Products Discovery Center: Release of the First 8490 Sequenced Strains for Exploring Actinobacteria Biosynthetic Diversity.</title>
        <authorList>
            <person name="Kalkreuter E."/>
            <person name="Kautsar S.A."/>
            <person name="Yang D."/>
            <person name="Bader C.D."/>
            <person name="Teijaro C.N."/>
            <person name="Fluegel L."/>
            <person name="Davis C.M."/>
            <person name="Simpson J.R."/>
            <person name="Lauterbach L."/>
            <person name="Steele A.D."/>
            <person name="Gui C."/>
            <person name="Meng S."/>
            <person name="Li G."/>
            <person name="Viehrig K."/>
            <person name="Ye F."/>
            <person name="Su P."/>
            <person name="Kiefer A.F."/>
            <person name="Nichols A."/>
            <person name="Cepeda A.J."/>
            <person name="Yan W."/>
            <person name="Fan B."/>
            <person name="Jiang Y."/>
            <person name="Adhikari A."/>
            <person name="Zheng C.-J."/>
            <person name="Schuster L."/>
            <person name="Cowan T.M."/>
            <person name="Smanski M.J."/>
            <person name="Chevrette M.G."/>
            <person name="De Carvalho L.P.S."/>
            <person name="Shen B."/>
        </authorList>
    </citation>
    <scope>NUCLEOTIDE SEQUENCE [LARGE SCALE GENOMIC DNA]</scope>
    <source>
        <strain evidence="6 7">NPDC048117</strain>
    </source>
</reference>
<accession>A0ABV3EZJ8</accession>
<dbReference type="InterPro" id="IPR011761">
    <property type="entry name" value="ATP-grasp"/>
</dbReference>
<keyword evidence="1" id="KW-0436">Ligase</keyword>
<dbReference type="PANTHER" id="PTHR43585">
    <property type="entry name" value="FUMIPYRROLE BIOSYNTHESIS PROTEIN C"/>
    <property type="match status" value="1"/>
</dbReference>
<evidence type="ECO:0000313" key="7">
    <source>
        <dbReference type="Proteomes" id="UP001551584"/>
    </source>
</evidence>
<proteinExistence type="predicted"/>